<keyword evidence="1" id="KW-1133">Transmembrane helix</keyword>
<keyword evidence="1" id="KW-0812">Transmembrane</keyword>
<sequence length="77" mass="8540">CWKLMCPGFISIAGVSWIVFIASHFASVRNLFNKINSKGARGFGDGLELPRREPARPSLLNNFSFSGWVKKKPEVGT</sequence>
<reference evidence="2 3" key="1">
    <citation type="journal article" date="2018" name="Front. Plant Sci.">
        <title>Red Clover (Trifolium pratense) and Zigzag Clover (T. medium) - A Picture of Genomic Similarities and Differences.</title>
        <authorList>
            <person name="Dluhosova J."/>
            <person name="Istvanek J."/>
            <person name="Nedelnik J."/>
            <person name="Repkova J."/>
        </authorList>
    </citation>
    <scope>NUCLEOTIDE SEQUENCE [LARGE SCALE GENOMIC DNA]</scope>
    <source>
        <strain evidence="3">cv. 10/8</strain>
        <tissue evidence="2">Leaf</tissue>
    </source>
</reference>
<protein>
    <submittedName>
        <fullName evidence="2">Uncharacterized protein</fullName>
    </submittedName>
</protein>
<dbReference type="AlphaFoldDB" id="A0A392PKA0"/>
<feature type="non-terminal residue" evidence="2">
    <location>
        <position position="1"/>
    </location>
</feature>
<evidence type="ECO:0000313" key="2">
    <source>
        <dbReference type="EMBL" id="MCI12244.1"/>
    </source>
</evidence>
<dbReference type="Proteomes" id="UP000265520">
    <property type="component" value="Unassembled WGS sequence"/>
</dbReference>
<feature type="transmembrane region" description="Helical" evidence="1">
    <location>
        <begin position="12"/>
        <end position="32"/>
    </location>
</feature>
<accession>A0A392PKA0</accession>
<evidence type="ECO:0000256" key="1">
    <source>
        <dbReference type="SAM" id="Phobius"/>
    </source>
</evidence>
<organism evidence="2 3">
    <name type="scientific">Trifolium medium</name>
    <dbReference type="NCBI Taxonomy" id="97028"/>
    <lineage>
        <taxon>Eukaryota</taxon>
        <taxon>Viridiplantae</taxon>
        <taxon>Streptophyta</taxon>
        <taxon>Embryophyta</taxon>
        <taxon>Tracheophyta</taxon>
        <taxon>Spermatophyta</taxon>
        <taxon>Magnoliopsida</taxon>
        <taxon>eudicotyledons</taxon>
        <taxon>Gunneridae</taxon>
        <taxon>Pentapetalae</taxon>
        <taxon>rosids</taxon>
        <taxon>fabids</taxon>
        <taxon>Fabales</taxon>
        <taxon>Fabaceae</taxon>
        <taxon>Papilionoideae</taxon>
        <taxon>50 kb inversion clade</taxon>
        <taxon>NPAAA clade</taxon>
        <taxon>Hologalegina</taxon>
        <taxon>IRL clade</taxon>
        <taxon>Trifolieae</taxon>
        <taxon>Trifolium</taxon>
    </lineage>
</organism>
<comment type="caution">
    <text evidence="2">The sequence shown here is derived from an EMBL/GenBank/DDBJ whole genome shotgun (WGS) entry which is preliminary data.</text>
</comment>
<keyword evidence="1" id="KW-0472">Membrane</keyword>
<evidence type="ECO:0000313" key="3">
    <source>
        <dbReference type="Proteomes" id="UP000265520"/>
    </source>
</evidence>
<keyword evidence="3" id="KW-1185">Reference proteome</keyword>
<dbReference type="EMBL" id="LXQA010083366">
    <property type="protein sequence ID" value="MCI12244.1"/>
    <property type="molecule type" value="Genomic_DNA"/>
</dbReference>
<proteinExistence type="predicted"/>
<name>A0A392PKA0_9FABA</name>